<sequence length="127" mass="13472">MVRRITAVLAGAVLLALTTAGTASAASKNGKCESGELCLYRLAGYTGGLLDFVADDANYTNGDVFHGTTYALDNRATSVVNNDPARCVTLYQDINHAKPMITIGPRSAVSHLRQLDNLASSHKWTAC</sequence>
<reference evidence="2 3" key="1">
    <citation type="submission" date="2016-10" db="EMBL/GenBank/DDBJ databases">
        <authorList>
            <person name="de Groot N.N."/>
        </authorList>
    </citation>
    <scope>NUCLEOTIDE SEQUENCE [LARGE SCALE GENOMIC DNA]</scope>
    <source>
        <strain evidence="2 3">DSM 44149</strain>
    </source>
</reference>
<dbReference type="RefSeq" id="WP_043810851.1">
    <property type="nucleotide sequence ID" value="NZ_JOEF01000004.1"/>
</dbReference>
<feature type="signal peptide" evidence="1">
    <location>
        <begin position="1"/>
        <end position="25"/>
    </location>
</feature>
<dbReference type="Pfam" id="PF03995">
    <property type="entry name" value="Inhibitor_I36"/>
    <property type="match status" value="1"/>
</dbReference>
<organism evidence="2 3">
    <name type="scientific">Allokutzneria albata</name>
    <name type="common">Kibdelosporangium albatum</name>
    <dbReference type="NCBI Taxonomy" id="211114"/>
    <lineage>
        <taxon>Bacteria</taxon>
        <taxon>Bacillati</taxon>
        <taxon>Actinomycetota</taxon>
        <taxon>Actinomycetes</taxon>
        <taxon>Pseudonocardiales</taxon>
        <taxon>Pseudonocardiaceae</taxon>
        <taxon>Allokutzneria</taxon>
    </lineage>
</organism>
<evidence type="ECO:0000256" key="1">
    <source>
        <dbReference type="SAM" id="SignalP"/>
    </source>
</evidence>
<feature type="chain" id="PRO_5009247662" description="Peptidase inhibitor family I36" evidence="1">
    <location>
        <begin position="26"/>
        <end position="127"/>
    </location>
</feature>
<dbReference type="STRING" id="211114.SAMN04489726_7568"/>
<name>A0A1H0D3E1_ALLAB</name>
<keyword evidence="1" id="KW-0732">Signal</keyword>
<dbReference type="EMBL" id="LT629701">
    <property type="protein sequence ID" value="SDN64638.1"/>
    <property type="molecule type" value="Genomic_DNA"/>
</dbReference>
<dbReference type="OrthoDB" id="2677885at2"/>
<accession>A0A1H0D3E1</accession>
<gene>
    <name evidence="2" type="ORF">SAMN04489726_7568</name>
</gene>
<dbReference type="Gene3D" id="2.60.20.10">
    <property type="entry name" value="Crystallins"/>
    <property type="match status" value="1"/>
</dbReference>
<dbReference type="AlphaFoldDB" id="A0A1H0D3E1"/>
<evidence type="ECO:0008006" key="4">
    <source>
        <dbReference type="Google" id="ProtNLM"/>
    </source>
</evidence>
<keyword evidence="3" id="KW-1185">Reference proteome</keyword>
<dbReference type="Proteomes" id="UP000183376">
    <property type="component" value="Chromosome I"/>
</dbReference>
<evidence type="ECO:0000313" key="3">
    <source>
        <dbReference type="Proteomes" id="UP000183376"/>
    </source>
</evidence>
<protein>
    <recommendedName>
        <fullName evidence="4">Peptidase inhibitor family I36</fullName>
    </recommendedName>
</protein>
<evidence type="ECO:0000313" key="2">
    <source>
        <dbReference type="EMBL" id="SDN64638.1"/>
    </source>
</evidence>
<proteinExistence type="predicted"/>